<keyword evidence="1 2" id="KW-0238">DNA-binding</keyword>
<gene>
    <name evidence="4" type="ORF">H4687_000096</name>
</gene>
<dbReference type="PROSITE" id="PS50977">
    <property type="entry name" value="HTH_TETR_2"/>
    <property type="match status" value="1"/>
</dbReference>
<dbReference type="GO" id="GO:0000976">
    <property type="term" value="F:transcription cis-regulatory region binding"/>
    <property type="evidence" value="ECO:0007669"/>
    <property type="project" value="TreeGrafter"/>
</dbReference>
<dbReference type="RefSeq" id="WP_046914760.1">
    <property type="nucleotide sequence ID" value="NZ_JADBGF010000001.1"/>
</dbReference>
<dbReference type="GeneID" id="86824796"/>
<dbReference type="GO" id="GO:0003700">
    <property type="term" value="F:DNA-binding transcription factor activity"/>
    <property type="evidence" value="ECO:0007669"/>
    <property type="project" value="TreeGrafter"/>
</dbReference>
<dbReference type="Pfam" id="PF00440">
    <property type="entry name" value="TetR_N"/>
    <property type="match status" value="1"/>
</dbReference>
<feature type="DNA-binding region" description="H-T-H motif" evidence="2">
    <location>
        <begin position="39"/>
        <end position="58"/>
    </location>
</feature>
<evidence type="ECO:0000313" key="5">
    <source>
        <dbReference type="Proteomes" id="UP000629287"/>
    </source>
</evidence>
<feature type="domain" description="HTH tetR-type" evidence="3">
    <location>
        <begin position="16"/>
        <end position="76"/>
    </location>
</feature>
<dbReference type="InterPro" id="IPR001647">
    <property type="entry name" value="HTH_TetR"/>
</dbReference>
<dbReference type="PANTHER" id="PTHR30055:SF235">
    <property type="entry name" value="TRANSCRIPTIONAL REGULATORY PROTEIN"/>
    <property type="match status" value="1"/>
</dbReference>
<dbReference type="SUPFAM" id="SSF46689">
    <property type="entry name" value="Homeodomain-like"/>
    <property type="match status" value="1"/>
</dbReference>
<dbReference type="SUPFAM" id="SSF48498">
    <property type="entry name" value="Tetracyclin repressor-like, C-terminal domain"/>
    <property type="match status" value="1"/>
</dbReference>
<comment type="caution">
    <text evidence="4">The sequence shown here is derived from an EMBL/GenBank/DDBJ whole genome shotgun (WGS) entry which is preliminary data.</text>
</comment>
<dbReference type="Gene3D" id="1.10.357.10">
    <property type="entry name" value="Tetracycline Repressor, domain 2"/>
    <property type="match status" value="1"/>
</dbReference>
<evidence type="ECO:0000259" key="3">
    <source>
        <dbReference type="PROSITE" id="PS50977"/>
    </source>
</evidence>
<dbReference type="Pfam" id="PF17920">
    <property type="entry name" value="TetR_C_16"/>
    <property type="match status" value="1"/>
</dbReference>
<dbReference type="Proteomes" id="UP000629287">
    <property type="component" value="Unassembled WGS sequence"/>
</dbReference>
<accession>A0A8I0NYG0</accession>
<reference evidence="4 5" key="1">
    <citation type="submission" date="2020-10" db="EMBL/GenBank/DDBJ databases">
        <title>Sequencing the genomes of 1000 actinobacteria strains.</title>
        <authorList>
            <person name="Klenk H.-P."/>
        </authorList>
    </citation>
    <scope>NUCLEOTIDE SEQUENCE [LARGE SCALE GENOMIC DNA]</scope>
    <source>
        <strain evidence="4 5">DSM 41803</strain>
    </source>
</reference>
<dbReference type="PRINTS" id="PR00455">
    <property type="entry name" value="HTHTETR"/>
</dbReference>
<dbReference type="InterPro" id="IPR041678">
    <property type="entry name" value="TetR_C_16"/>
</dbReference>
<evidence type="ECO:0000256" key="1">
    <source>
        <dbReference type="ARBA" id="ARBA00023125"/>
    </source>
</evidence>
<dbReference type="InterPro" id="IPR009057">
    <property type="entry name" value="Homeodomain-like_sf"/>
</dbReference>
<proteinExistence type="predicted"/>
<sequence length="193" mass="21121">MTVDTPETTPGPRRSDRTRTAILDAARQRFAAQGFERTTIRAVAADAGIDPSMVMRYYGSKAQLFDAALDIDLRLPDLSATPAEERAEALVRHFLHRWEHEGADDALLLLLRSAVTNDQAAHRMREIFAAQVSPALGPATKDNVGLVSAQLLGLALTRYLLRIPAVVRMTPEEIVAAYTPAIRSILEPQASAH</sequence>
<protein>
    <submittedName>
        <fullName evidence="4">AcrR family transcriptional regulator</fullName>
    </submittedName>
</protein>
<dbReference type="EMBL" id="JADBGF010000001">
    <property type="protein sequence ID" value="MBE1593967.1"/>
    <property type="molecule type" value="Genomic_DNA"/>
</dbReference>
<dbReference type="OrthoDB" id="3210235at2"/>
<dbReference type="InterPro" id="IPR050109">
    <property type="entry name" value="HTH-type_TetR-like_transc_reg"/>
</dbReference>
<evidence type="ECO:0000256" key="2">
    <source>
        <dbReference type="PROSITE-ProRule" id="PRU00335"/>
    </source>
</evidence>
<dbReference type="AlphaFoldDB" id="A0A8I0NYG0"/>
<dbReference type="InterPro" id="IPR036271">
    <property type="entry name" value="Tet_transcr_reg_TetR-rel_C_sf"/>
</dbReference>
<evidence type="ECO:0000313" key="4">
    <source>
        <dbReference type="EMBL" id="MBE1593967.1"/>
    </source>
</evidence>
<keyword evidence="5" id="KW-1185">Reference proteome</keyword>
<dbReference type="Gene3D" id="1.10.10.60">
    <property type="entry name" value="Homeodomain-like"/>
    <property type="match status" value="1"/>
</dbReference>
<organism evidence="4 5">
    <name type="scientific">Streptomyces stelliscabiei</name>
    <dbReference type="NCBI Taxonomy" id="146820"/>
    <lineage>
        <taxon>Bacteria</taxon>
        <taxon>Bacillati</taxon>
        <taxon>Actinomycetota</taxon>
        <taxon>Actinomycetes</taxon>
        <taxon>Kitasatosporales</taxon>
        <taxon>Streptomycetaceae</taxon>
        <taxon>Streptomyces</taxon>
    </lineage>
</organism>
<dbReference type="PANTHER" id="PTHR30055">
    <property type="entry name" value="HTH-TYPE TRANSCRIPTIONAL REGULATOR RUTR"/>
    <property type="match status" value="1"/>
</dbReference>
<name>A0A8I0NYG0_9ACTN</name>